<dbReference type="eggNOG" id="COG4325">
    <property type="taxonomic scope" value="Bacteria"/>
</dbReference>
<keyword evidence="1" id="KW-0812">Transmembrane</keyword>
<feature type="transmembrane region" description="Helical" evidence="1">
    <location>
        <begin position="133"/>
        <end position="151"/>
    </location>
</feature>
<dbReference type="Proteomes" id="UP000077787">
    <property type="component" value="Chromosome"/>
</dbReference>
<evidence type="ECO:0000313" key="3">
    <source>
        <dbReference type="Proteomes" id="UP000077787"/>
    </source>
</evidence>
<keyword evidence="1" id="KW-1133">Transmembrane helix</keyword>
<accession>A0A172WVC6</accession>
<dbReference type="AlphaFoldDB" id="A0A172WVC6"/>
<sequence>MIERWKWFVIRISKRPWFRASLYSVLGIATALVALVAAPYIPEDVPTKIGSDAVDNILGVLASSMLAVTTFSLSIMVAAYGSATNNVTPRAISLLVEDPTTQNTLSTFVGSFIFSLVGIIALSTGLYGDNGRVVLFAATIFVVILVVYALLRWIDQLSGLGRVAETTARVEKAATQALCQRMEQPFLGGRPLEVDPKALPGARPLYPQKIGFVQHIDMPALGELTQSEDRAVYICVLPGIFVEPSQPIAWSVGIGEDCDDALRDAFVIGAQRTFDRDPRYGIIVMAEVASRALSPAINDQGTAVDVIGRGVRVLSHLSRPTPPEDPKFDRVFAPGLSAADMLDDFFTPIARDGAAIIEVCIRLQQALASLGRLGDAAVALAANRHASTALRRAEAALTMPDDYQRVCQAADAAGLLDTSNQQGK</sequence>
<reference evidence="2 3" key="1">
    <citation type="submission" date="2016-05" db="EMBL/GenBank/DDBJ databases">
        <title>Genome sequence of Pseudomonas stutzeri 273 and identification of the exopolysaccharide biosynthesis locus.</title>
        <authorList>
            <person name="Wu S."/>
            <person name="Sun C."/>
        </authorList>
    </citation>
    <scope>NUCLEOTIDE SEQUENCE [LARGE SCALE GENOMIC DNA]</scope>
    <source>
        <strain evidence="2 3">273</strain>
    </source>
</reference>
<organism evidence="2 3">
    <name type="scientific">Stutzerimonas stutzeri</name>
    <name type="common">Pseudomonas stutzeri</name>
    <dbReference type="NCBI Taxonomy" id="316"/>
    <lineage>
        <taxon>Bacteria</taxon>
        <taxon>Pseudomonadati</taxon>
        <taxon>Pseudomonadota</taxon>
        <taxon>Gammaproteobacteria</taxon>
        <taxon>Pseudomonadales</taxon>
        <taxon>Pseudomonadaceae</taxon>
        <taxon>Stutzerimonas</taxon>
    </lineage>
</organism>
<feature type="transmembrane region" description="Helical" evidence="1">
    <location>
        <begin position="20"/>
        <end position="41"/>
    </location>
</feature>
<feature type="transmembrane region" description="Helical" evidence="1">
    <location>
        <begin position="104"/>
        <end position="127"/>
    </location>
</feature>
<dbReference type="RefSeq" id="WP_064482462.1">
    <property type="nucleotide sequence ID" value="NZ_CP015641.1"/>
</dbReference>
<dbReference type="InterPro" id="IPR018723">
    <property type="entry name" value="DUF2254_membrane"/>
</dbReference>
<dbReference type="EMBL" id="CP015641">
    <property type="protein sequence ID" value="ANF27448.1"/>
    <property type="molecule type" value="Genomic_DNA"/>
</dbReference>
<dbReference type="OrthoDB" id="2955631at2"/>
<dbReference type="Pfam" id="PF10011">
    <property type="entry name" value="DUF2254"/>
    <property type="match status" value="1"/>
</dbReference>
<evidence type="ECO:0000313" key="2">
    <source>
        <dbReference type="EMBL" id="ANF27448.1"/>
    </source>
</evidence>
<protein>
    <recommendedName>
        <fullName evidence="4">DUF2254 domain-containing protein</fullName>
    </recommendedName>
</protein>
<evidence type="ECO:0008006" key="4">
    <source>
        <dbReference type="Google" id="ProtNLM"/>
    </source>
</evidence>
<evidence type="ECO:0000256" key="1">
    <source>
        <dbReference type="SAM" id="Phobius"/>
    </source>
</evidence>
<name>A0A172WVC6_STUST</name>
<keyword evidence="1" id="KW-0472">Membrane</keyword>
<gene>
    <name evidence="2" type="ORF">PS273GM_21100</name>
</gene>
<feature type="transmembrane region" description="Helical" evidence="1">
    <location>
        <begin position="61"/>
        <end position="83"/>
    </location>
</feature>
<proteinExistence type="predicted"/>